<sequence>MFSAPLANLKYYLKKEKELSHMLNMTAPSLIAYAVTVPPVAL</sequence>
<keyword evidence="2" id="KW-1185">Reference proteome</keyword>
<evidence type="ECO:0000313" key="1">
    <source>
        <dbReference type="EMBL" id="MBP1082395.1"/>
    </source>
</evidence>
<reference evidence="1 2" key="1">
    <citation type="submission" date="2021-01" db="EMBL/GenBank/DDBJ databases">
        <title>Genomic Encyclopedia of Type Strains, Phase IV (KMG-IV): sequencing the most valuable type-strain genomes for metagenomic binning, comparative biology and taxonomic classification.</title>
        <authorList>
            <person name="Goeker M."/>
        </authorList>
    </citation>
    <scope>NUCLEOTIDE SEQUENCE [LARGE SCALE GENOMIC DNA]</scope>
    <source>
        <strain evidence="1 2">DSM 103394</strain>
    </source>
</reference>
<proteinExistence type="predicted"/>
<gene>
    <name evidence="1" type="ORF">JOC74_002898</name>
</gene>
<protein>
    <submittedName>
        <fullName evidence="1">Uncharacterized protein</fullName>
    </submittedName>
</protein>
<comment type="caution">
    <text evidence="1">The sequence shown here is derived from an EMBL/GenBank/DDBJ whole genome shotgun (WGS) entry which is preliminary data.</text>
</comment>
<evidence type="ECO:0000313" key="2">
    <source>
        <dbReference type="Proteomes" id="UP000674416"/>
    </source>
</evidence>
<organism evidence="1 2">
    <name type="scientific">Bacillus capparidis</name>
    <dbReference type="NCBI Taxonomy" id="1840411"/>
    <lineage>
        <taxon>Bacteria</taxon>
        <taxon>Bacillati</taxon>
        <taxon>Bacillota</taxon>
        <taxon>Bacilli</taxon>
        <taxon>Bacillales</taxon>
        <taxon>Bacillaceae</taxon>
        <taxon>Bacillus</taxon>
    </lineage>
</organism>
<dbReference type="Proteomes" id="UP000674416">
    <property type="component" value="Unassembled WGS sequence"/>
</dbReference>
<accession>A0ABS4CYF3</accession>
<name>A0ABS4CYF3_9BACI</name>
<dbReference type="EMBL" id="JAFDST010000003">
    <property type="protein sequence ID" value="MBP1082395.1"/>
    <property type="molecule type" value="Genomic_DNA"/>
</dbReference>